<feature type="binding site" evidence="5">
    <location>
        <position position="187"/>
    </location>
    <ligand>
        <name>substrate</name>
    </ligand>
</feature>
<gene>
    <name evidence="7" type="ORF">CDEB00056_LOCUS19068</name>
</gene>
<dbReference type="GO" id="GO:0005524">
    <property type="term" value="F:ATP binding"/>
    <property type="evidence" value="ECO:0007669"/>
    <property type="project" value="UniProtKB-KW"/>
</dbReference>
<evidence type="ECO:0000256" key="1">
    <source>
        <dbReference type="ARBA" id="ARBA00022679"/>
    </source>
</evidence>
<dbReference type="GO" id="GO:0000287">
    <property type="term" value="F:magnesium ion binding"/>
    <property type="evidence" value="ECO:0007669"/>
    <property type="project" value="UniProtKB-UniRule"/>
</dbReference>
<dbReference type="EMBL" id="HBIO01024837">
    <property type="protein sequence ID" value="CAE0474215.1"/>
    <property type="molecule type" value="Transcribed_RNA"/>
</dbReference>
<evidence type="ECO:0000256" key="6">
    <source>
        <dbReference type="SAM" id="MobiDB-lite"/>
    </source>
</evidence>
<dbReference type="AlphaFoldDB" id="A0A7S3QE11"/>
<name>A0A7S3QE11_9STRA</name>
<dbReference type="InterPro" id="IPR004372">
    <property type="entry name" value="Ac/propionate_kinase"/>
</dbReference>
<dbReference type="Pfam" id="PF00871">
    <property type="entry name" value="Acetate_kinase"/>
    <property type="match status" value="1"/>
</dbReference>
<keyword evidence="2 5" id="KW-0547">Nucleotide-binding</keyword>
<comment type="pathway">
    <text evidence="5">Metabolic intermediate biosynthesis; acetyl-CoA biosynthesis; acetyl-CoA from acetate: step 1/2.</text>
</comment>
<keyword evidence="5" id="KW-0479">Metal-binding</keyword>
<evidence type="ECO:0000256" key="2">
    <source>
        <dbReference type="ARBA" id="ARBA00022741"/>
    </source>
</evidence>
<dbReference type="PANTHER" id="PTHR21060:SF15">
    <property type="entry name" value="ACETATE KINASE-RELATED"/>
    <property type="match status" value="1"/>
</dbReference>
<feature type="region of interest" description="Disordered" evidence="6">
    <location>
        <begin position="26"/>
        <end position="62"/>
    </location>
</feature>
<dbReference type="GO" id="GO:0006085">
    <property type="term" value="P:acetyl-CoA biosynthetic process"/>
    <property type="evidence" value="ECO:0007669"/>
    <property type="project" value="UniProtKB-UniRule"/>
</dbReference>
<dbReference type="UniPathway" id="UPA00340">
    <property type="reaction ID" value="UER00458"/>
</dbReference>
<dbReference type="InterPro" id="IPR000890">
    <property type="entry name" value="Aliphatic_acid_kin_short-chain"/>
</dbReference>
<dbReference type="PROSITE" id="PS01075">
    <property type="entry name" value="ACETATE_KINASE_1"/>
    <property type="match status" value="1"/>
</dbReference>
<accession>A0A7S3QE11</accession>
<proteinExistence type="inferred from homology"/>
<keyword evidence="1 5" id="KW-0808">Transferase</keyword>
<dbReference type="InterPro" id="IPR023865">
    <property type="entry name" value="Aliphatic_acid_kinase_CS"/>
</dbReference>
<dbReference type="GO" id="GO:0008776">
    <property type="term" value="F:acetate kinase activity"/>
    <property type="evidence" value="ECO:0007669"/>
    <property type="project" value="UniProtKB-UniRule"/>
</dbReference>
<dbReference type="HAMAP" id="MF_00020">
    <property type="entry name" value="Acetate_kinase"/>
    <property type="match status" value="1"/>
</dbReference>
<evidence type="ECO:0000256" key="5">
    <source>
        <dbReference type="HAMAP-Rule" id="MF_03131"/>
    </source>
</evidence>
<comment type="similarity">
    <text evidence="5">Belongs to the acetokinase family.</text>
</comment>
<keyword evidence="3 5" id="KW-0418">Kinase</keyword>
<evidence type="ECO:0000313" key="7">
    <source>
        <dbReference type="EMBL" id="CAE0474215.1"/>
    </source>
</evidence>
<feature type="active site" description="Proton donor/acceptor" evidence="5">
    <location>
        <position position="245"/>
    </location>
</feature>
<keyword evidence="4 5" id="KW-0067">ATP-binding</keyword>
<feature type="binding site" evidence="5">
    <location>
        <begin position="305"/>
        <end position="309"/>
    </location>
    <ligand>
        <name>ATP</name>
        <dbReference type="ChEBI" id="CHEBI:30616"/>
    </ligand>
</feature>
<reference evidence="7" key="1">
    <citation type="submission" date="2021-01" db="EMBL/GenBank/DDBJ databases">
        <authorList>
            <person name="Corre E."/>
            <person name="Pelletier E."/>
            <person name="Niang G."/>
            <person name="Scheremetjew M."/>
            <person name="Finn R."/>
            <person name="Kale V."/>
            <person name="Holt S."/>
            <person name="Cochrane G."/>
            <person name="Meng A."/>
            <person name="Brown T."/>
            <person name="Cohen L."/>
        </authorList>
    </citation>
    <scope>NUCLEOTIDE SEQUENCE</scope>
    <source>
        <strain evidence="7">MM31A-1</strain>
    </source>
</reference>
<keyword evidence="5" id="KW-0460">Magnesium</keyword>
<sequence length="380" mass="41188">MHSRVKTILIVNSGSSSVKASLLCPSSGTGEEADGGLGIHSDAGRAANETTEQKEKRKPSVLSPPVRLLTAHAEMLGSPGSSLTVNICTSAISKITERMQHQHPDTTSSSSSILCRSEGLLLTPRAAAGEFDHPRKKKRGVPRPLVNAKKFTMKNMSHQWAIETIVERMILMCGPQIMQSITAIGHRVVHGGDQFSADATIVTESVLKAIENISHLAPLHNPSNILGIKIAQRKFKNVPNIVVFDTSFHTTMPRYIKTYPLPAEYAQHQIRKYGFHGISVKYVYLQASARLATMGKRFTRMIIAHLGNGASATAVVNGQSVDTTMGFTPLSGTMMGTRSGSVDPSIVTYASKEMGKSAEEVLEDLKQTQWPPRHGRRGSA</sequence>
<organism evidence="7">
    <name type="scientific">Chaetoceros debilis</name>
    <dbReference type="NCBI Taxonomy" id="122233"/>
    <lineage>
        <taxon>Eukaryota</taxon>
        <taxon>Sar</taxon>
        <taxon>Stramenopiles</taxon>
        <taxon>Ochrophyta</taxon>
        <taxon>Bacillariophyta</taxon>
        <taxon>Coscinodiscophyceae</taxon>
        <taxon>Chaetocerotophycidae</taxon>
        <taxon>Chaetocerotales</taxon>
        <taxon>Chaetocerotaceae</taxon>
        <taxon>Chaetoceros</taxon>
    </lineage>
</organism>
<protein>
    <recommendedName>
        <fullName evidence="5">Probable acetate kinase</fullName>
        <ecNumber evidence="5">2.7.2.1</ecNumber>
    </recommendedName>
    <alternativeName>
        <fullName evidence="5">Acetokinase</fullName>
    </alternativeName>
</protein>
<comment type="catalytic activity">
    <reaction evidence="5">
        <text>acetate + ATP = acetyl phosphate + ADP</text>
        <dbReference type="Rhea" id="RHEA:11352"/>
        <dbReference type="ChEBI" id="CHEBI:22191"/>
        <dbReference type="ChEBI" id="CHEBI:30089"/>
        <dbReference type="ChEBI" id="CHEBI:30616"/>
        <dbReference type="ChEBI" id="CHEBI:456216"/>
        <dbReference type="EC" id="2.7.2.1"/>
    </reaction>
</comment>
<dbReference type="PRINTS" id="PR00471">
    <property type="entry name" value="ACETATEKNASE"/>
</dbReference>
<dbReference type="EC" id="2.7.2.1" evidence="5"/>
<feature type="site" description="Transition state stabilizer" evidence="5">
    <location>
        <position position="338"/>
    </location>
</feature>
<dbReference type="InterPro" id="IPR043129">
    <property type="entry name" value="ATPase_NBD"/>
</dbReference>
<dbReference type="PANTHER" id="PTHR21060">
    <property type="entry name" value="ACETATE KINASE"/>
    <property type="match status" value="1"/>
</dbReference>
<evidence type="ECO:0000256" key="3">
    <source>
        <dbReference type="ARBA" id="ARBA00022777"/>
    </source>
</evidence>
<evidence type="ECO:0000256" key="4">
    <source>
        <dbReference type="ARBA" id="ARBA00022840"/>
    </source>
</evidence>
<dbReference type="SUPFAM" id="SSF53067">
    <property type="entry name" value="Actin-like ATPase domain"/>
    <property type="match status" value="2"/>
</dbReference>
<dbReference type="Gene3D" id="3.30.420.40">
    <property type="match status" value="2"/>
</dbReference>
<dbReference type="GO" id="GO:0006083">
    <property type="term" value="P:acetate metabolic process"/>
    <property type="evidence" value="ECO:0007669"/>
    <property type="project" value="TreeGrafter"/>
</dbReference>
<feature type="site" description="Transition state stabilizer" evidence="5">
    <location>
        <position position="276"/>
    </location>
</feature>
<dbReference type="PROSITE" id="PS01076">
    <property type="entry name" value="ACETATE_KINASE_2"/>
    <property type="match status" value="1"/>
</dbReference>
<comment type="cofactor">
    <cofactor evidence="5">
        <name>Mg(2+)</name>
        <dbReference type="ChEBI" id="CHEBI:18420"/>
    </cofactor>
</comment>
<comment type="caution">
    <text evidence="5">Lacks conserved residue(s) required for the propagation of feature annotation.</text>
</comment>